<comment type="subcellular location">
    <subcellularLocation>
        <location evidence="1">Nucleus</location>
    </subcellularLocation>
</comment>
<evidence type="ECO:0000256" key="3">
    <source>
        <dbReference type="ARBA" id="ARBA00023163"/>
    </source>
</evidence>
<dbReference type="OrthoDB" id="778365at2759"/>
<name>A0A2G9I025_9LAMI</name>
<comment type="caution">
    <text evidence="7">The sequence shown here is derived from an EMBL/GenBank/DDBJ whole genome shotgun (WGS) entry which is preliminary data.</text>
</comment>
<accession>A0A2G9I025</accession>
<organism evidence="7 8">
    <name type="scientific">Handroanthus impetiginosus</name>
    <dbReference type="NCBI Taxonomy" id="429701"/>
    <lineage>
        <taxon>Eukaryota</taxon>
        <taxon>Viridiplantae</taxon>
        <taxon>Streptophyta</taxon>
        <taxon>Embryophyta</taxon>
        <taxon>Tracheophyta</taxon>
        <taxon>Spermatophyta</taxon>
        <taxon>Magnoliopsida</taxon>
        <taxon>eudicotyledons</taxon>
        <taxon>Gunneridae</taxon>
        <taxon>Pentapetalae</taxon>
        <taxon>asterids</taxon>
        <taxon>lamiids</taxon>
        <taxon>Lamiales</taxon>
        <taxon>Bignoniaceae</taxon>
        <taxon>Crescentiina</taxon>
        <taxon>Tabebuia alliance</taxon>
        <taxon>Handroanthus</taxon>
    </lineage>
</organism>
<feature type="compositionally biased region" description="Low complexity" evidence="5">
    <location>
        <begin position="513"/>
        <end position="522"/>
    </location>
</feature>
<dbReference type="GO" id="GO:0003700">
    <property type="term" value="F:DNA-binding transcription factor activity"/>
    <property type="evidence" value="ECO:0007669"/>
    <property type="project" value="InterPro"/>
</dbReference>
<dbReference type="STRING" id="429701.A0A2G9I025"/>
<dbReference type="InterPro" id="IPR036638">
    <property type="entry name" value="HLH_DNA-bd_sf"/>
</dbReference>
<evidence type="ECO:0000313" key="7">
    <source>
        <dbReference type="EMBL" id="PIN23111.1"/>
    </source>
</evidence>
<dbReference type="AlphaFoldDB" id="A0A2G9I025"/>
<dbReference type="InterPro" id="IPR043561">
    <property type="entry name" value="LHW-like"/>
</dbReference>
<evidence type="ECO:0000256" key="5">
    <source>
        <dbReference type="SAM" id="MobiDB-lite"/>
    </source>
</evidence>
<reference evidence="8" key="1">
    <citation type="journal article" date="2018" name="Gigascience">
        <title>Genome assembly of the Pink Ipe (Handroanthus impetiginosus, Bignoniaceae), a highly valued, ecologically keystone Neotropical timber forest tree.</title>
        <authorList>
            <person name="Silva-Junior O.B."/>
            <person name="Grattapaglia D."/>
            <person name="Novaes E."/>
            <person name="Collevatti R.G."/>
        </authorList>
    </citation>
    <scope>NUCLEOTIDE SEQUENCE [LARGE SCALE GENOMIC DNA]</scope>
    <source>
        <strain evidence="8">cv. UFG-1</strain>
    </source>
</reference>
<dbReference type="PROSITE" id="PS50888">
    <property type="entry name" value="BHLH"/>
    <property type="match status" value="1"/>
</dbReference>
<evidence type="ECO:0000313" key="8">
    <source>
        <dbReference type="Proteomes" id="UP000231279"/>
    </source>
</evidence>
<dbReference type="SUPFAM" id="SSF47459">
    <property type="entry name" value="HLH, helix-loop-helix DNA-binding domain"/>
    <property type="match status" value="1"/>
</dbReference>
<sequence>MGSRLQQVLRSLCFNTGWKYAVFWKLKHRARMMFTWEDAYYDSNQYSDKKWFNVTAGSLNEGPYSHDPLGLAVAKMSYQVYSLGEGIVGQVAVSGKHSWIFLDQLVADSSASSEYCGGWQTQFSAGIKTIAVVAVIPHGVVQLGSLHKIAEDLKLVDHIRNVFSELQDPLAGCIPSSIKSNTEHSCLSDSCAKIFDSTAHDCLAKLKGSFQDDEVNVLSQLFSPPGESESGNLFHTLPPMWGLSNKTLKMKMLERTECLMPGNEASLPSSSENILTRQLGEEEMDSLNDPKYGGETSDSRNLGKKPEVLTMPSVGNVRIEKSNLYNASLPIDGSQMVASNLPLVIHDSSPFQDQGNIHIPELPSIQLRQDFQNLELPIKSNQIEVQTSPFSFCAGSELYEALGPSFQKQNDCVWEAGKHGSDMAIEISEGMDGCSMLVENSDIHLLDAVVAKISHKGNDTESEKSYHETGESLLTAEKTGCTSVGTTSSAGYSFDRETSSSLNSVTYGVESLKGFSSTSSSRGSEHLERPREAAKINKKRARHGESCRPRPRDRQLIQDRIKELRELVPNGSKCSIDSLLERTIKHMLFLQSVTKHAEKLQKCSASKLLDKDTGMRRFSCREQGSSWAVEVGNNQKLCPIIVENINMNGQMLVEMLCKECNQFLEIAETIRSLGLTILKGVSEAYGNKTWMCFVVENNRSMHRMDVLWSLMQLLQPKIAEVIDP</sequence>
<dbReference type="InterPro" id="IPR011598">
    <property type="entry name" value="bHLH_dom"/>
</dbReference>
<dbReference type="Proteomes" id="UP000231279">
    <property type="component" value="Unassembled WGS sequence"/>
</dbReference>
<feature type="domain" description="BHLH" evidence="6">
    <location>
        <begin position="541"/>
        <end position="590"/>
    </location>
</feature>
<keyword evidence="2" id="KW-0805">Transcription regulation</keyword>
<dbReference type="Pfam" id="PF14215">
    <property type="entry name" value="bHLH-MYC_N"/>
    <property type="match status" value="1"/>
</dbReference>
<evidence type="ECO:0000259" key="6">
    <source>
        <dbReference type="PROSITE" id="PS50888"/>
    </source>
</evidence>
<dbReference type="GO" id="GO:0046983">
    <property type="term" value="F:protein dimerization activity"/>
    <property type="evidence" value="ECO:0007669"/>
    <property type="project" value="InterPro"/>
</dbReference>
<keyword evidence="3" id="KW-0804">Transcription</keyword>
<proteinExistence type="predicted"/>
<dbReference type="PANTHER" id="PTHR46196">
    <property type="entry name" value="TRANSCRIPTION FACTOR BHLH155-LIKE ISOFORM X1-RELATED"/>
    <property type="match status" value="1"/>
</dbReference>
<evidence type="ECO:0000256" key="2">
    <source>
        <dbReference type="ARBA" id="ARBA00023015"/>
    </source>
</evidence>
<gene>
    <name evidence="7" type="ORF">CDL12_04176</name>
</gene>
<evidence type="ECO:0000256" key="4">
    <source>
        <dbReference type="ARBA" id="ARBA00023242"/>
    </source>
</evidence>
<protein>
    <recommendedName>
        <fullName evidence="6">BHLH domain-containing protein</fullName>
    </recommendedName>
</protein>
<feature type="compositionally biased region" description="Basic and acidic residues" evidence="5">
    <location>
        <begin position="523"/>
        <end position="535"/>
    </location>
</feature>
<feature type="region of interest" description="Disordered" evidence="5">
    <location>
        <begin position="281"/>
        <end position="307"/>
    </location>
</feature>
<dbReference type="GO" id="GO:0005634">
    <property type="term" value="C:nucleus"/>
    <property type="evidence" value="ECO:0007669"/>
    <property type="project" value="UniProtKB-SubCell"/>
</dbReference>
<dbReference type="InterPro" id="IPR025610">
    <property type="entry name" value="MYC/MYB_N"/>
</dbReference>
<dbReference type="EMBL" id="NKXS01000626">
    <property type="protein sequence ID" value="PIN23111.1"/>
    <property type="molecule type" value="Genomic_DNA"/>
</dbReference>
<feature type="region of interest" description="Disordered" evidence="5">
    <location>
        <begin position="513"/>
        <end position="551"/>
    </location>
</feature>
<keyword evidence="8" id="KW-1185">Reference proteome</keyword>
<dbReference type="Pfam" id="PF23176">
    <property type="entry name" value="bHLH_LHW"/>
    <property type="match status" value="1"/>
</dbReference>
<dbReference type="PANTHER" id="PTHR46196:SF1">
    <property type="entry name" value="TRANSCRIPTION FACTOR EMB1444-RELATED"/>
    <property type="match status" value="1"/>
</dbReference>
<keyword evidence="4" id="KW-0539">Nucleus</keyword>
<evidence type="ECO:0000256" key="1">
    <source>
        <dbReference type="ARBA" id="ARBA00004123"/>
    </source>
</evidence>